<dbReference type="Pfam" id="PF00296">
    <property type="entry name" value="Bac_luciferase"/>
    <property type="match status" value="1"/>
</dbReference>
<accession>A0A932I077</accession>
<evidence type="ECO:0000256" key="3">
    <source>
        <dbReference type="ARBA" id="ARBA00023002"/>
    </source>
</evidence>
<reference evidence="6" key="1">
    <citation type="submission" date="2020-07" db="EMBL/GenBank/DDBJ databases">
        <title>Huge and variable diversity of episymbiotic CPR bacteria and DPANN archaea in groundwater ecosystems.</title>
        <authorList>
            <person name="He C.Y."/>
            <person name="Keren R."/>
            <person name="Whittaker M."/>
            <person name="Farag I.F."/>
            <person name="Doudna J."/>
            <person name="Cate J.H.D."/>
            <person name="Banfield J.F."/>
        </authorList>
    </citation>
    <scope>NUCLEOTIDE SEQUENCE</scope>
    <source>
        <strain evidence="6">NC_groundwater_763_Ag_S-0.2um_68_21</strain>
    </source>
</reference>
<evidence type="ECO:0000256" key="4">
    <source>
        <dbReference type="ARBA" id="ARBA00023033"/>
    </source>
</evidence>
<sequence>MQYGLCIFPTDYAMMPADLARAAEERGFESLLFPEHTHIPSSRKTPWPGGAEIPKEYLHSLDPFVSMGAAAAVTRTLKVGTGICLVIQRDPIVTAKEVASVDFMSGGRVLFGVGGGWNREEMENHGTRFESRWAVMRERIEAMKEIWTKDAATYHGQHVNFEAIWSWPKPAKKPHPPVLVGGDGPRTLERVVRYGDEWMPIPRGKDVSFKEKMDRLNEMAAKAGRGKIPVSLFFAPPEAGALERHKKDGVHRCLFYLPSAGKDILLPKLDELAALARKVG</sequence>
<dbReference type="EMBL" id="JACPUR010000017">
    <property type="protein sequence ID" value="MBI3127382.1"/>
    <property type="molecule type" value="Genomic_DNA"/>
</dbReference>
<dbReference type="PANTHER" id="PTHR42847">
    <property type="entry name" value="ALKANESULFONATE MONOOXYGENASE"/>
    <property type="match status" value="1"/>
</dbReference>
<dbReference type="InterPro" id="IPR019921">
    <property type="entry name" value="Lucif-like_OxRdtase_Rv2161c"/>
</dbReference>
<dbReference type="InterPro" id="IPR050172">
    <property type="entry name" value="SsuD_RutA_monooxygenase"/>
</dbReference>
<organism evidence="6 7">
    <name type="scientific">Tectimicrobiota bacterium</name>
    <dbReference type="NCBI Taxonomy" id="2528274"/>
    <lineage>
        <taxon>Bacteria</taxon>
        <taxon>Pseudomonadati</taxon>
        <taxon>Nitrospinota/Tectimicrobiota group</taxon>
        <taxon>Candidatus Tectimicrobiota</taxon>
    </lineage>
</organism>
<gene>
    <name evidence="6" type="ORF">HYZ11_07240</name>
</gene>
<dbReference type="GO" id="GO:0008726">
    <property type="term" value="F:alkanesulfonate monooxygenase activity"/>
    <property type="evidence" value="ECO:0007669"/>
    <property type="project" value="TreeGrafter"/>
</dbReference>
<dbReference type="Proteomes" id="UP000782312">
    <property type="component" value="Unassembled WGS sequence"/>
</dbReference>
<dbReference type="InterPro" id="IPR011251">
    <property type="entry name" value="Luciferase-like_dom"/>
</dbReference>
<dbReference type="SUPFAM" id="SSF51679">
    <property type="entry name" value="Bacterial luciferase-like"/>
    <property type="match status" value="1"/>
</dbReference>
<keyword evidence="2" id="KW-0288">FMN</keyword>
<keyword evidence="3" id="KW-0560">Oxidoreductase</keyword>
<feature type="domain" description="Luciferase-like" evidence="5">
    <location>
        <begin position="18"/>
        <end position="231"/>
    </location>
</feature>
<name>A0A932I077_UNCTE</name>
<evidence type="ECO:0000256" key="2">
    <source>
        <dbReference type="ARBA" id="ARBA00022643"/>
    </source>
</evidence>
<dbReference type="Gene3D" id="3.20.20.30">
    <property type="entry name" value="Luciferase-like domain"/>
    <property type="match status" value="1"/>
</dbReference>
<dbReference type="NCBIfam" id="TIGR03619">
    <property type="entry name" value="F420_Rv2161c"/>
    <property type="match status" value="1"/>
</dbReference>
<dbReference type="AlphaFoldDB" id="A0A932I077"/>
<evidence type="ECO:0000256" key="1">
    <source>
        <dbReference type="ARBA" id="ARBA00022630"/>
    </source>
</evidence>
<dbReference type="InterPro" id="IPR036661">
    <property type="entry name" value="Luciferase-like_sf"/>
</dbReference>
<evidence type="ECO:0000313" key="6">
    <source>
        <dbReference type="EMBL" id="MBI3127382.1"/>
    </source>
</evidence>
<dbReference type="GO" id="GO:0046306">
    <property type="term" value="P:alkanesulfonate catabolic process"/>
    <property type="evidence" value="ECO:0007669"/>
    <property type="project" value="TreeGrafter"/>
</dbReference>
<dbReference type="PANTHER" id="PTHR42847:SF4">
    <property type="entry name" value="ALKANESULFONATE MONOOXYGENASE-RELATED"/>
    <property type="match status" value="1"/>
</dbReference>
<proteinExistence type="predicted"/>
<comment type="caution">
    <text evidence="6">The sequence shown here is derived from an EMBL/GenBank/DDBJ whole genome shotgun (WGS) entry which is preliminary data.</text>
</comment>
<protein>
    <submittedName>
        <fullName evidence="6">LLM class F420-dependent oxidoreductase</fullName>
    </submittedName>
</protein>
<evidence type="ECO:0000259" key="5">
    <source>
        <dbReference type="Pfam" id="PF00296"/>
    </source>
</evidence>
<evidence type="ECO:0000313" key="7">
    <source>
        <dbReference type="Proteomes" id="UP000782312"/>
    </source>
</evidence>
<keyword evidence="4" id="KW-0503">Monooxygenase</keyword>
<keyword evidence="1" id="KW-0285">Flavoprotein</keyword>